<evidence type="ECO:0000313" key="2">
    <source>
        <dbReference type="Proteomes" id="UP000258102"/>
    </source>
</evidence>
<reference evidence="1 2" key="1">
    <citation type="submission" date="2018-08" db="EMBL/GenBank/DDBJ databases">
        <title>Whole Genome Sequences of Two Pseudoalteromonas piscicida Strains, DE1-A and DE2-A, which Exhibit Strong Antibacterial Activity against Vibrio vulnificus.</title>
        <authorList>
            <person name="Richards G.P."/>
            <person name="Needleman D.S."/>
            <person name="Watson M.A."/>
            <person name="Polson S.W."/>
        </authorList>
    </citation>
    <scope>NUCLEOTIDE SEQUENCE [LARGE SCALE GENOMIC DNA]</scope>
    <source>
        <strain evidence="1 2">DE2-A</strain>
    </source>
</reference>
<gene>
    <name evidence="1" type="ORF">D0511_06830</name>
</gene>
<dbReference type="EMBL" id="CP031761">
    <property type="protein sequence ID" value="AXR01823.1"/>
    <property type="molecule type" value="Genomic_DNA"/>
</dbReference>
<dbReference type="SUPFAM" id="SSF53756">
    <property type="entry name" value="UDP-Glycosyltransferase/glycogen phosphorylase"/>
    <property type="match status" value="1"/>
</dbReference>
<dbReference type="KEGG" id="ppis:B1L02_10925"/>
<dbReference type="Gene3D" id="3.40.50.2000">
    <property type="entry name" value="Glycogen Phosphorylase B"/>
    <property type="match status" value="1"/>
</dbReference>
<accession>A0AAD0RNN2</accession>
<name>A0AAD0RNN2_PSEO7</name>
<organism evidence="1 2">
    <name type="scientific">Pseudoalteromonas piscicida</name>
    <dbReference type="NCBI Taxonomy" id="43662"/>
    <lineage>
        <taxon>Bacteria</taxon>
        <taxon>Pseudomonadati</taxon>
        <taxon>Pseudomonadota</taxon>
        <taxon>Gammaproteobacteria</taxon>
        <taxon>Alteromonadales</taxon>
        <taxon>Pseudoalteromonadaceae</taxon>
        <taxon>Pseudoalteromonas</taxon>
    </lineage>
</organism>
<evidence type="ECO:0000313" key="1">
    <source>
        <dbReference type="EMBL" id="AXR01823.1"/>
    </source>
</evidence>
<proteinExistence type="predicted"/>
<dbReference type="RefSeq" id="WP_088531032.1">
    <property type="nucleotide sequence ID" value="NZ_CP021646.1"/>
</dbReference>
<protein>
    <submittedName>
        <fullName evidence="1">Pseudaminic acid biosynthesis protein PseG</fullName>
    </submittedName>
</protein>
<dbReference type="Gene3D" id="3.40.50.11190">
    <property type="match status" value="1"/>
</dbReference>
<sequence length="520" mass="58589">MIAIRVDTLCGLGHFMRCKWLALALQACGKEVIVFVDKPVPEQLSLELKSNIKSLPFAQTQKEDAHNVLKALSEIQKPVESIVVDSYRFDSEWELEVAKQIPSIVAVDDLERAHSAKLLIDSKWCGDKTGERYASSQYKLLGPDFAMLSPAYQHCTHQERKLNRVMFSLGGGGDWHSVSDWIALLLNMAPEIEIDVILGPMAERVEALTLFANTTSRLQLIRQPTSLVPYYQSCSLFVGALGTSLYELAATNTPALTFSIAPNQDNQQSALDDLGHYFHVPELLTRKASEVVALILTLVKQSTRIIKAREIAPIKVDGRGAIRVAEFILANDIKSSVTQRALHGQEENVCQLTAQVQIRQVNDSDVNRYLAARNLPDNTWRMTITSGIDVLGHYQWWFANSRESFVMESNGKPLLYVWHQMHNIEAQEYLVGGWFAASDEVNFAHAQMVLEWQLRETAAKYPKAIWLAVINKENKFVNLLNQRAGFVSIEHDEKKMRATQQLFPNASLCEFNYVGKEVNT</sequence>
<dbReference type="AlphaFoldDB" id="A0AAD0RNN2"/>
<dbReference type="Proteomes" id="UP000258102">
    <property type="component" value="Chromosome 1"/>
</dbReference>